<evidence type="ECO:0000313" key="18">
    <source>
        <dbReference type="EMBL" id="MFC3914029.1"/>
    </source>
</evidence>
<evidence type="ECO:0000256" key="7">
    <source>
        <dbReference type="ARBA" id="ARBA00022967"/>
    </source>
</evidence>
<dbReference type="InterPro" id="IPR006655">
    <property type="entry name" value="Mopterin_OxRdtase_prok_CS"/>
</dbReference>
<reference evidence="19" key="1">
    <citation type="journal article" date="2019" name="Int. J. Syst. Evol. Microbiol.">
        <title>The Global Catalogue of Microorganisms (GCM) 10K type strain sequencing project: providing services to taxonomists for standard genome sequencing and annotation.</title>
        <authorList>
            <consortium name="The Broad Institute Genomics Platform"/>
            <consortium name="The Broad Institute Genome Sequencing Center for Infectious Disease"/>
            <person name="Wu L."/>
            <person name="Ma J."/>
        </authorList>
    </citation>
    <scope>NUCLEOTIDE SEQUENCE [LARGE SCALE GENOMIC DNA]</scope>
    <source>
        <strain evidence="19">CCUG 54939</strain>
    </source>
</reference>
<dbReference type="PROSITE" id="PS51839">
    <property type="entry name" value="4FE4S_HC3"/>
    <property type="match status" value="1"/>
</dbReference>
<dbReference type="Pfam" id="PF13510">
    <property type="entry name" value="Fer2_4"/>
    <property type="match status" value="1"/>
</dbReference>
<evidence type="ECO:0000259" key="15">
    <source>
        <dbReference type="PROSITE" id="PS51085"/>
    </source>
</evidence>
<comment type="function">
    <text evidence="14">NDH-1 shuttles electrons from NADH, via FMN and iron-sulfur (Fe-S) centers, to quinones in the respiratory chain. Couples the redox reaction to proton translocation (for every two electrons transferred, four hydrogen ions are translocated across the cytoplasmic membrane), and thus conserves the redox energy in a proton gradient.</text>
</comment>
<evidence type="ECO:0000256" key="3">
    <source>
        <dbReference type="ARBA" id="ARBA00022485"/>
    </source>
</evidence>
<dbReference type="Gene3D" id="3.10.20.740">
    <property type="match status" value="1"/>
</dbReference>
<dbReference type="InterPro" id="IPR050123">
    <property type="entry name" value="Prok_molybdopt-oxidoreductase"/>
</dbReference>
<evidence type="ECO:0000256" key="9">
    <source>
        <dbReference type="ARBA" id="ARBA00023014"/>
    </source>
</evidence>
<evidence type="ECO:0000256" key="5">
    <source>
        <dbReference type="ARBA" id="ARBA00022719"/>
    </source>
</evidence>
<comment type="caution">
    <text evidence="18">The sequence shown here is derived from an EMBL/GenBank/DDBJ whole genome shotgun (WGS) entry which is preliminary data.</text>
</comment>
<keyword evidence="8 14" id="KW-0408">Iron</keyword>
<dbReference type="InterPro" id="IPR009010">
    <property type="entry name" value="Asp_de-COase-like_dom_sf"/>
</dbReference>
<accession>A0ABV8CQ42</accession>
<keyword evidence="4 14" id="KW-0001">2Fe-2S</keyword>
<dbReference type="SMART" id="SM00926">
    <property type="entry name" value="Molybdop_Fe4S4"/>
    <property type="match status" value="1"/>
</dbReference>
<feature type="domain" description="4Fe-4S Mo/W bis-MGD-type" evidence="16">
    <location>
        <begin position="221"/>
        <end position="277"/>
    </location>
</feature>
<dbReference type="InterPro" id="IPR001041">
    <property type="entry name" value="2Fe-2S_ferredoxin-type"/>
</dbReference>
<dbReference type="InterPro" id="IPR000283">
    <property type="entry name" value="NADH_UbQ_OxRdtase_75kDa_su_CS"/>
</dbReference>
<name>A0ABV8CQ42_9GAMM</name>
<dbReference type="EMBL" id="JBHSAF010000014">
    <property type="protein sequence ID" value="MFC3914029.1"/>
    <property type="molecule type" value="Genomic_DNA"/>
</dbReference>
<dbReference type="SMART" id="SM00929">
    <property type="entry name" value="NADH-G_4Fe-4S_3"/>
    <property type="match status" value="1"/>
</dbReference>
<dbReference type="InterPro" id="IPR036010">
    <property type="entry name" value="2Fe-2S_ferredoxin-like_sf"/>
</dbReference>
<evidence type="ECO:0000256" key="10">
    <source>
        <dbReference type="ARBA" id="ARBA00023027"/>
    </source>
</evidence>
<evidence type="ECO:0000256" key="8">
    <source>
        <dbReference type="ARBA" id="ARBA00023004"/>
    </source>
</evidence>
<evidence type="ECO:0000256" key="2">
    <source>
        <dbReference type="ARBA" id="ARBA00005404"/>
    </source>
</evidence>
<dbReference type="InterPro" id="IPR054351">
    <property type="entry name" value="NADH_UbQ_OxRdtase_ferredoxin"/>
</dbReference>
<keyword evidence="19" id="KW-1185">Reference proteome</keyword>
<evidence type="ECO:0000256" key="6">
    <source>
        <dbReference type="ARBA" id="ARBA00022723"/>
    </source>
</evidence>
<dbReference type="PANTHER" id="PTHR43105">
    <property type="entry name" value="RESPIRATORY NITRATE REDUCTASE"/>
    <property type="match status" value="1"/>
</dbReference>
<evidence type="ECO:0000256" key="14">
    <source>
        <dbReference type="RuleBase" id="RU003525"/>
    </source>
</evidence>
<dbReference type="PROSITE" id="PS00490">
    <property type="entry name" value="MOLYBDOPTERIN_PROK_2"/>
    <property type="match status" value="1"/>
</dbReference>
<comment type="subunit">
    <text evidence="12">Composed of 13 different subunits. Subunits NuoCD, E, F, and G constitute the peripheral sector of the complex.</text>
</comment>
<evidence type="ECO:0000256" key="12">
    <source>
        <dbReference type="ARBA" id="ARBA00026021"/>
    </source>
</evidence>
<dbReference type="InterPro" id="IPR006656">
    <property type="entry name" value="Mopterin_OxRdtase"/>
</dbReference>
<comment type="catalytic activity">
    <reaction evidence="13 14">
        <text>a quinone + NADH + 5 H(+)(in) = a quinol + NAD(+) + 4 H(+)(out)</text>
        <dbReference type="Rhea" id="RHEA:57888"/>
        <dbReference type="ChEBI" id="CHEBI:15378"/>
        <dbReference type="ChEBI" id="CHEBI:24646"/>
        <dbReference type="ChEBI" id="CHEBI:57540"/>
        <dbReference type="ChEBI" id="CHEBI:57945"/>
        <dbReference type="ChEBI" id="CHEBI:132124"/>
    </reaction>
</comment>
<protein>
    <recommendedName>
        <fullName evidence="14">NADH-quinone oxidoreductase</fullName>
        <ecNumber evidence="14">7.1.1.-</ecNumber>
    </recommendedName>
</protein>
<sequence>MATIHIDGKEFEVDGADNLLQACLSLGLDVPYFCWHPALGSVGACRQCAVKQYQNADDKRGRLVMSCMTPASDGTFISIEDEEAKAFRKSVVEYLMTNHPHDCPVCEEGGACHLQDMTVMAGHNSRRYRFTKRTHKNQDLGPFISHEMNRCIACYRCVRFYKDYADGTDLGVYGAHDNVYFGRIADGALESEFSGNLVEVCPTGVFTDKTHSERFNRKWDMQFAPSICQQCSLGCNISPGERYGELRRIENRFNGAINHYFLCDRGRFGYGYVNRTDRPRQPELSESGARLPLTVDGALNRLADRLRSGKLVLGIGSPRASLESNFALRQLVGAENFFSGIGLREWAALHRMVQLQRSSGIPLATLREVEEHDAVIILGEDITQSAARLALSVRQAVKGKARELATALKVDLWQAAAVKTIGQNEHYPLIQTALAVNRLDDVTQQAFYGAYEDQARIGFALAHELDPDAPAVTDMSAAEQAVVTQMVSLLAHAKRPLVIAGTSAGSVALLDAAANLAKALQQRQQAVSLFLVAREVNSVGAALLGGAPLEQALAILEESEECSVIILENDLLLQADPVRVQRALQQAETVAVIDHQVTATTQLADIILPAATFAETDGTVVSAEARAQRFFQVFEPAFYDANSAVMGSWRWLGALEGVMQHRHLHWPHLDDIIMACATAIPDLAPIVEAAPNARFRIKGMKLARSPQRYSGRTAMLANHNVHEPRVAQDSDTAFAFSMEGYSGSQQPFQQVPFAWAPGWNSPSAWNKFQDEVGGHLRAGDPGLRLFEAQDGQALPYQQAIPERFVAHESTWQVVDRAQLFGSDELSMRAPLIAERAGELSAGISGADLSRLGLKEGDKFHFRWHDQQWSLPLRVMDGLAPGLLALPLGHPAVGWCLHHQTVHQEENA</sequence>
<evidence type="ECO:0000256" key="4">
    <source>
        <dbReference type="ARBA" id="ARBA00022714"/>
    </source>
</evidence>
<dbReference type="PANTHER" id="PTHR43105:SF10">
    <property type="entry name" value="NADH-QUINONE OXIDOREDUCTASE SUBUNIT G"/>
    <property type="match status" value="1"/>
</dbReference>
<dbReference type="Proteomes" id="UP001595692">
    <property type="component" value="Unassembled WGS sequence"/>
</dbReference>
<feature type="domain" description="4Fe-4S His(Cys)3-ligated-type" evidence="17">
    <location>
        <begin position="83"/>
        <end position="122"/>
    </location>
</feature>
<keyword evidence="5 14" id="KW-0874">Quinone</keyword>
<evidence type="ECO:0000313" key="19">
    <source>
        <dbReference type="Proteomes" id="UP001595692"/>
    </source>
</evidence>
<dbReference type="RefSeq" id="WP_377152480.1">
    <property type="nucleotide sequence ID" value="NZ_JBHSAF010000014.1"/>
</dbReference>
<evidence type="ECO:0000259" key="16">
    <source>
        <dbReference type="PROSITE" id="PS51669"/>
    </source>
</evidence>
<dbReference type="SUPFAM" id="SSF54292">
    <property type="entry name" value="2Fe-2S ferredoxin-like"/>
    <property type="match status" value="1"/>
</dbReference>
<dbReference type="Pfam" id="PF10588">
    <property type="entry name" value="NADH-G_4Fe-4S_3"/>
    <property type="match status" value="1"/>
</dbReference>
<dbReference type="SUPFAM" id="SSF54862">
    <property type="entry name" value="4Fe-4S ferredoxins"/>
    <property type="match status" value="1"/>
</dbReference>
<dbReference type="CDD" id="cd00207">
    <property type="entry name" value="fer2"/>
    <property type="match status" value="1"/>
</dbReference>
<dbReference type="EC" id="7.1.1.-" evidence="14"/>
<dbReference type="InterPro" id="IPR019574">
    <property type="entry name" value="NADH_UbQ_OxRdtase_Gsu_4Fe4S-bd"/>
</dbReference>
<dbReference type="Pfam" id="PF04879">
    <property type="entry name" value="Molybdop_Fe4S4"/>
    <property type="match status" value="1"/>
</dbReference>
<keyword evidence="10 14" id="KW-0520">NAD</keyword>
<dbReference type="NCBIfam" id="TIGR01973">
    <property type="entry name" value="NuoG"/>
    <property type="match status" value="1"/>
</dbReference>
<dbReference type="SUPFAM" id="SSF53706">
    <property type="entry name" value="Formate dehydrogenase/DMSO reductase, domains 1-3"/>
    <property type="match status" value="1"/>
</dbReference>
<dbReference type="CDD" id="cd02771">
    <property type="entry name" value="MopB_NDH-1_NuoG2-N7"/>
    <property type="match status" value="1"/>
</dbReference>
<dbReference type="PROSITE" id="PS00642">
    <property type="entry name" value="COMPLEX1_75K_2"/>
    <property type="match status" value="1"/>
</dbReference>
<dbReference type="Pfam" id="PF22117">
    <property type="entry name" value="Fer4_Nqo3"/>
    <property type="match status" value="1"/>
</dbReference>
<keyword evidence="9 14" id="KW-0411">Iron-sulfur</keyword>
<evidence type="ECO:0000256" key="1">
    <source>
        <dbReference type="ARBA" id="ARBA00001966"/>
    </source>
</evidence>
<evidence type="ECO:0000256" key="11">
    <source>
        <dbReference type="ARBA" id="ARBA00023075"/>
    </source>
</evidence>
<gene>
    <name evidence="18" type="primary">nuoG</name>
    <name evidence="18" type="ORF">ACFOSS_11190</name>
</gene>
<dbReference type="PROSITE" id="PS51669">
    <property type="entry name" value="4FE4S_MOW_BIS_MGD"/>
    <property type="match status" value="1"/>
</dbReference>
<dbReference type="Gene3D" id="3.40.50.740">
    <property type="match status" value="1"/>
</dbReference>
<dbReference type="PROSITE" id="PS00641">
    <property type="entry name" value="COMPLEX1_75K_1"/>
    <property type="match status" value="1"/>
</dbReference>
<organism evidence="18 19">
    <name type="scientific">Pseudaeromonas sharmana</name>
    <dbReference type="NCBI Taxonomy" id="328412"/>
    <lineage>
        <taxon>Bacteria</taxon>
        <taxon>Pseudomonadati</taxon>
        <taxon>Pseudomonadota</taxon>
        <taxon>Gammaproteobacteria</taxon>
        <taxon>Aeromonadales</taxon>
        <taxon>Aeromonadaceae</taxon>
        <taxon>Pseudaeromonas</taxon>
    </lineage>
</organism>
<comment type="similarity">
    <text evidence="2 14">Belongs to the complex I 75 kDa subunit family.</text>
</comment>
<dbReference type="Gene3D" id="3.30.200.210">
    <property type="match status" value="1"/>
</dbReference>
<keyword evidence="6 14" id="KW-0479">Metal-binding</keyword>
<feature type="domain" description="2Fe-2S ferredoxin-type" evidence="15">
    <location>
        <begin position="1"/>
        <end position="83"/>
    </location>
</feature>
<dbReference type="PROSITE" id="PS51085">
    <property type="entry name" value="2FE2S_FER_2"/>
    <property type="match status" value="1"/>
</dbReference>
<dbReference type="InterPro" id="IPR006963">
    <property type="entry name" value="Mopterin_OxRdtase_4Fe-4S_dom"/>
</dbReference>
<evidence type="ECO:0000259" key="17">
    <source>
        <dbReference type="PROSITE" id="PS51839"/>
    </source>
</evidence>
<proteinExistence type="inferred from homology"/>
<comment type="cofactor">
    <cofactor evidence="14">
        <name>[2Fe-2S] cluster</name>
        <dbReference type="ChEBI" id="CHEBI:190135"/>
    </cofactor>
    <text evidence="14">Binds 1 [2Fe-2S] cluster per subunit.</text>
</comment>
<dbReference type="Pfam" id="PF00384">
    <property type="entry name" value="Molybdopterin"/>
    <property type="match status" value="1"/>
</dbReference>
<keyword evidence="7 14" id="KW-1278">Translocase</keyword>
<evidence type="ECO:0000256" key="13">
    <source>
        <dbReference type="ARBA" id="ARBA00047712"/>
    </source>
</evidence>
<dbReference type="InterPro" id="IPR010228">
    <property type="entry name" value="NADH_UbQ_OxRdtase_Gsu"/>
</dbReference>
<dbReference type="SUPFAM" id="SSF50692">
    <property type="entry name" value="ADC-like"/>
    <property type="match status" value="1"/>
</dbReference>
<dbReference type="PROSITE" id="PS00643">
    <property type="entry name" value="COMPLEX1_75K_3"/>
    <property type="match status" value="1"/>
</dbReference>
<keyword evidence="11" id="KW-0830">Ubiquinone</keyword>
<comment type="cofactor">
    <cofactor evidence="1 14">
        <name>[4Fe-4S] cluster</name>
        <dbReference type="ChEBI" id="CHEBI:49883"/>
    </cofactor>
</comment>
<keyword evidence="3 14" id="KW-0004">4Fe-4S</keyword>